<gene>
    <name evidence="3" type="ORF">N7460_011004</name>
</gene>
<dbReference type="Proteomes" id="UP001219568">
    <property type="component" value="Unassembled WGS sequence"/>
</dbReference>
<dbReference type="SUPFAM" id="SSF54909">
    <property type="entry name" value="Dimeric alpha+beta barrel"/>
    <property type="match status" value="1"/>
</dbReference>
<evidence type="ECO:0000256" key="1">
    <source>
        <dbReference type="ARBA" id="ARBA00005986"/>
    </source>
</evidence>
<dbReference type="GO" id="GO:0016491">
    <property type="term" value="F:oxidoreductase activity"/>
    <property type="evidence" value="ECO:0007669"/>
    <property type="project" value="InterPro"/>
</dbReference>
<evidence type="ECO:0000259" key="2">
    <source>
        <dbReference type="Pfam" id="PF07110"/>
    </source>
</evidence>
<reference evidence="3" key="1">
    <citation type="journal article" date="2023" name="IMA Fungus">
        <title>Comparative genomic study of the Penicillium genus elucidates a diverse pangenome and 15 lateral gene transfer events.</title>
        <authorList>
            <person name="Petersen C."/>
            <person name="Sorensen T."/>
            <person name="Nielsen M.R."/>
            <person name="Sondergaard T.E."/>
            <person name="Sorensen J.L."/>
            <person name="Fitzpatrick D.A."/>
            <person name="Frisvad J.C."/>
            <person name="Nielsen K.L."/>
        </authorList>
    </citation>
    <scope>NUCLEOTIDE SEQUENCE</scope>
    <source>
        <strain evidence="3">IBT 15450</strain>
    </source>
</reference>
<protein>
    <submittedName>
        <fullName evidence="3">Dimeric alpha-beta barrel</fullName>
    </submittedName>
</protein>
<dbReference type="EMBL" id="JAQJZL010000014">
    <property type="protein sequence ID" value="KAJ6030738.1"/>
    <property type="molecule type" value="Genomic_DNA"/>
</dbReference>
<dbReference type="AlphaFoldDB" id="A0AAD6I625"/>
<comment type="similarity">
    <text evidence="1">Belongs to the tpcK family.</text>
</comment>
<proteinExistence type="inferred from homology"/>
<dbReference type="Gene3D" id="3.30.70.100">
    <property type="match status" value="1"/>
</dbReference>
<comment type="caution">
    <text evidence="3">The sequence shown here is derived from an EMBL/GenBank/DDBJ whole genome shotgun (WGS) entry which is preliminary data.</text>
</comment>
<name>A0AAD6I625_PENCN</name>
<reference evidence="3" key="2">
    <citation type="submission" date="2023-01" db="EMBL/GenBank/DDBJ databases">
        <authorList>
            <person name="Petersen C."/>
        </authorList>
    </citation>
    <scope>NUCLEOTIDE SEQUENCE</scope>
    <source>
        <strain evidence="3">IBT 15450</strain>
    </source>
</reference>
<keyword evidence="4" id="KW-1185">Reference proteome</keyword>
<sequence length="108" mass="12168">MTYTITVLFPNEPDAKYDTEYYVAHHMPLIQHHWKRFGVQSWSVTTFGPAPDGTHPFYAFGSVVIWDSKQGVDKAFGSPEAAEIMSDVPNFSNKQPVFLFGARIEAAK</sequence>
<organism evidence="3 4">
    <name type="scientific">Penicillium canescens</name>
    <dbReference type="NCBI Taxonomy" id="5083"/>
    <lineage>
        <taxon>Eukaryota</taxon>
        <taxon>Fungi</taxon>
        <taxon>Dikarya</taxon>
        <taxon>Ascomycota</taxon>
        <taxon>Pezizomycotina</taxon>
        <taxon>Eurotiomycetes</taxon>
        <taxon>Eurotiomycetidae</taxon>
        <taxon>Eurotiales</taxon>
        <taxon>Aspergillaceae</taxon>
        <taxon>Penicillium</taxon>
    </lineage>
</organism>
<dbReference type="NCBIfam" id="TIGR02118">
    <property type="entry name" value="EthD family reductase"/>
    <property type="match status" value="1"/>
</dbReference>
<dbReference type="InterPro" id="IPR009799">
    <property type="entry name" value="EthD_dom"/>
</dbReference>
<dbReference type="InterPro" id="IPR011008">
    <property type="entry name" value="Dimeric_a/b-barrel"/>
</dbReference>
<evidence type="ECO:0000313" key="4">
    <source>
        <dbReference type="Proteomes" id="UP001219568"/>
    </source>
</evidence>
<evidence type="ECO:0000313" key="3">
    <source>
        <dbReference type="EMBL" id="KAJ6030738.1"/>
    </source>
</evidence>
<dbReference type="PANTHER" id="PTHR40260">
    <property type="entry name" value="BLR8190 PROTEIN"/>
    <property type="match status" value="1"/>
</dbReference>
<dbReference type="PANTHER" id="PTHR40260:SF2">
    <property type="entry name" value="BLR8190 PROTEIN"/>
    <property type="match status" value="1"/>
</dbReference>
<dbReference type="Pfam" id="PF07110">
    <property type="entry name" value="EthD"/>
    <property type="match status" value="1"/>
</dbReference>
<accession>A0AAD6I625</accession>
<feature type="domain" description="EthD" evidence="2">
    <location>
        <begin position="19"/>
        <end position="94"/>
    </location>
</feature>